<comment type="caution">
    <text evidence="1">The sequence shown here is derived from an EMBL/GenBank/DDBJ whole genome shotgun (WGS) entry which is preliminary data.</text>
</comment>
<name>A0ACC0NHQ1_RHOML</name>
<reference evidence="1" key="1">
    <citation type="submission" date="2022-02" db="EMBL/GenBank/DDBJ databases">
        <title>Plant Genome Project.</title>
        <authorList>
            <person name="Zhang R.-G."/>
        </authorList>
    </citation>
    <scope>NUCLEOTIDE SEQUENCE</scope>
    <source>
        <strain evidence="1">AT1</strain>
    </source>
</reference>
<evidence type="ECO:0000313" key="2">
    <source>
        <dbReference type="Proteomes" id="UP001062846"/>
    </source>
</evidence>
<dbReference type="EMBL" id="CM046393">
    <property type="protein sequence ID" value="KAI8552735.1"/>
    <property type="molecule type" value="Genomic_DNA"/>
</dbReference>
<sequence length="168" mass="19547">MEAGQNSKSSHHSRSNNNRSNSYNSNWVDAYCGCGEKALLRTSNTYANPGRRFLGCINYEETNACKFFVWVDPATCPRGLDYGRHVQEKIKELEKKEDKLERLNEVLEKDLQKMMKKMDKLMRINNELKKKNEVMWKCNVLAMVVIGVLLVVWLGNWKHTNGKMLYLP</sequence>
<organism evidence="1 2">
    <name type="scientific">Rhododendron molle</name>
    <name type="common">Chinese azalea</name>
    <name type="synonym">Azalea mollis</name>
    <dbReference type="NCBI Taxonomy" id="49168"/>
    <lineage>
        <taxon>Eukaryota</taxon>
        <taxon>Viridiplantae</taxon>
        <taxon>Streptophyta</taxon>
        <taxon>Embryophyta</taxon>
        <taxon>Tracheophyta</taxon>
        <taxon>Spermatophyta</taxon>
        <taxon>Magnoliopsida</taxon>
        <taxon>eudicotyledons</taxon>
        <taxon>Gunneridae</taxon>
        <taxon>Pentapetalae</taxon>
        <taxon>asterids</taxon>
        <taxon>Ericales</taxon>
        <taxon>Ericaceae</taxon>
        <taxon>Ericoideae</taxon>
        <taxon>Rhodoreae</taxon>
        <taxon>Rhododendron</taxon>
    </lineage>
</organism>
<dbReference type="Proteomes" id="UP001062846">
    <property type="component" value="Chromosome 6"/>
</dbReference>
<proteinExistence type="predicted"/>
<protein>
    <submittedName>
        <fullName evidence="1">Uncharacterized protein</fullName>
    </submittedName>
</protein>
<accession>A0ACC0NHQ1</accession>
<keyword evidence="2" id="KW-1185">Reference proteome</keyword>
<gene>
    <name evidence="1" type="ORF">RHMOL_Rhmol06G0289900</name>
</gene>
<evidence type="ECO:0000313" key="1">
    <source>
        <dbReference type="EMBL" id="KAI8552735.1"/>
    </source>
</evidence>